<evidence type="ECO:0000256" key="4">
    <source>
        <dbReference type="ARBA" id="ARBA00022692"/>
    </source>
</evidence>
<dbReference type="PROSITE" id="PS00216">
    <property type="entry name" value="SUGAR_TRANSPORT_1"/>
    <property type="match status" value="1"/>
</dbReference>
<feature type="transmembrane region" description="Helical" evidence="8">
    <location>
        <begin position="378"/>
        <end position="398"/>
    </location>
</feature>
<evidence type="ECO:0000256" key="6">
    <source>
        <dbReference type="ARBA" id="ARBA00023136"/>
    </source>
</evidence>
<protein>
    <recommendedName>
        <fullName evidence="9">Major facilitator superfamily (MFS) profile domain-containing protein</fullName>
    </recommendedName>
</protein>
<feature type="transmembrane region" description="Helical" evidence="8">
    <location>
        <begin position="56"/>
        <end position="79"/>
    </location>
</feature>
<dbReference type="InterPro" id="IPR036259">
    <property type="entry name" value="MFS_trans_sf"/>
</dbReference>
<name>A0A553I6P4_9PEZI</name>
<keyword evidence="4 8" id="KW-0812">Transmembrane</keyword>
<feature type="transmembrane region" description="Helical" evidence="8">
    <location>
        <begin position="307"/>
        <end position="325"/>
    </location>
</feature>
<dbReference type="Gene3D" id="1.20.1250.20">
    <property type="entry name" value="MFS general substrate transporter like domains"/>
    <property type="match status" value="1"/>
</dbReference>
<evidence type="ECO:0000259" key="9">
    <source>
        <dbReference type="PROSITE" id="PS50850"/>
    </source>
</evidence>
<keyword evidence="6 8" id="KW-0472">Membrane</keyword>
<dbReference type="PROSITE" id="PS50850">
    <property type="entry name" value="MFS"/>
    <property type="match status" value="1"/>
</dbReference>
<dbReference type="InterPro" id="IPR003663">
    <property type="entry name" value="Sugar/inositol_transpt"/>
</dbReference>
<dbReference type="Pfam" id="PF00083">
    <property type="entry name" value="Sugar_tr"/>
    <property type="match status" value="1"/>
</dbReference>
<keyword evidence="5 8" id="KW-1133">Transmembrane helix</keyword>
<evidence type="ECO:0000313" key="11">
    <source>
        <dbReference type="Proteomes" id="UP000319160"/>
    </source>
</evidence>
<evidence type="ECO:0000256" key="5">
    <source>
        <dbReference type="ARBA" id="ARBA00022989"/>
    </source>
</evidence>
<dbReference type="NCBIfam" id="TIGR00879">
    <property type="entry name" value="SP"/>
    <property type="match status" value="1"/>
</dbReference>
<evidence type="ECO:0000256" key="7">
    <source>
        <dbReference type="RuleBase" id="RU003346"/>
    </source>
</evidence>
<feature type="domain" description="Major facilitator superfamily (MFS) profile" evidence="9">
    <location>
        <begin position="18"/>
        <end position="476"/>
    </location>
</feature>
<proteinExistence type="inferred from homology"/>
<dbReference type="InterPro" id="IPR050360">
    <property type="entry name" value="MFS_Sugar_Transporters"/>
</dbReference>
<comment type="similarity">
    <text evidence="2 7">Belongs to the major facilitator superfamily. Sugar transporter (TC 2.A.1.1) family.</text>
</comment>
<accession>A0A553I6P4</accession>
<sequence>MAITSRNRLRGGQLVILITFIDAMSSCWFGYCQGVFAGVLVSPDFLKLFPEFNNGSISGAVTGSFFIGAFVGAIVAFILGDRLGRKNTIIAGHILNTVGAALQTSAYSLPQLVVGRTLNGIGIGITSTMSPVYLGECVKPHLRGRLLVIGASSNVSSFALANWISYALAFRSGAIQWRLPLAIQLIFPFLIFPIAPFVPESPRWLLLVGRDDEAKQVISKLNNDSITGDSVLADYNSIGASIRLERSHRVPLMDVLRNRDKTQNLRRLILSCGTQFMQQFTGVNSLGFYLPTLLHESVGYDLQTSRLLAAVSGTIYFIAAFFALAVVDRVGRRKLMLYGSILTAACHLISSLSLRAAQEDPSRAKTVGSKRFRMGFHNLTVPQFGSVTVAFFVIYHAVFAPTWAGIPWVYAAEVNSIGWRTRGAGAATATNWITGFAVVQFTKVGIDNLQWAFFLIFAILCVSFFPVVYCFYPETAGRKLEDMDEMFLRNPSWFVFGKKELTQPTRPQAFIDAELARISDSQVTIIEVTPDKLEKM</sequence>
<comment type="caution">
    <text evidence="10">The sequence shown here is derived from an EMBL/GenBank/DDBJ whole genome shotgun (WGS) entry which is preliminary data.</text>
</comment>
<feature type="transmembrane region" description="Helical" evidence="8">
    <location>
        <begin position="12"/>
        <end position="36"/>
    </location>
</feature>
<evidence type="ECO:0000256" key="2">
    <source>
        <dbReference type="ARBA" id="ARBA00010992"/>
    </source>
</evidence>
<dbReference type="AlphaFoldDB" id="A0A553I6P4"/>
<dbReference type="InterPro" id="IPR005829">
    <property type="entry name" value="Sugar_transporter_CS"/>
</dbReference>
<keyword evidence="3 7" id="KW-0813">Transport</keyword>
<dbReference type="PROSITE" id="PS00217">
    <property type="entry name" value="SUGAR_TRANSPORT_2"/>
    <property type="match status" value="1"/>
</dbReference>
<dbReference type="PANTHER" id="PTHR48022:SF26">
    <property type="entry name" value="MAJOR FACILITATOR SUPERFAMILY (MFS) PROFILE DOMAIN-CONTAINING PROTEIN-RELATED"/>
    <property type="match status" value="1"/>
</dbReference>
<dbReference type="GO" id="GO:0005351">
    <property type="term" value="F:carbohydrate:proton symporter activity"/>
    <property type="evidence" value="ECO:0007669"/>
    <property type="project" value="TreeGrafter"/>
</dbReference>
<feature type="transmembrane region" description="Helical" evidence="8">
    <location>
        <begin position="451"/>
        <end position="472"/>
    </location>
</feature>
<reference evidence="11" key="1">
    <citation type="submission" date="2019-06" db="EMBL/GenBank/DDBJ databases">
        <title>Draft genome sequence of the griseofulvin-producing fungus Xylaria cubensis strain G536.</title>
        <authorList>
            <person name="Mead M.E."/>
            <person name="Raja H.A."/>
            <person name="Steenwyk J.L."/>
            <person name="Knowles S.L."/>
            <person name="Oberlies N.H."/>
            <person name="Rokas A."/>
        </authorList>
    </citation>
    <scope>NUCLEOTIDE SEQUENCE [LARGE SCALE GENOMIC DNA]</scope>
    <source>
        <strain evidence="11">G536</strain>
    </source>
</reference>
<dbReference type="InterPro" id="IPR005828">
    <property type="entry name" value="MFS_sugar_transport-like"/>
</dbReference>
<dbReference type="SUPFAM" id="SSF103473">
    <property type="entry name" value="MFS general substrate transporter"/>
    <property type="match status" value="1"/>
</dbReference>
<dbReference type="PRINTS" id="PR00171">
    <property type="entry name" value="SUGRTRNSPORT"/>
</dbReference>
<evidence type="ECO:0000256" key="1">
    <source>
        <dbReference type="ARBA" id="ARBA00004141"/>
    </source>
</evidence>
<evidence type="ECO:0000256" key="3">
    <source>
        <dbReference type="ARBA" id="ARBA00022448"/>
    </source>
</evidence>
<evidence type="ECO:0000256" key="8">
    <source>
        <dbReference type="SAM" id="Phobius"/>
    </source>
</evidence>
<dbReference type="PANTHER" id="PTHR48022">
    <property type="entry name" value="PLASTIDIC GLUCOSE TRANSPORTER 4"/>
    <property type="match status" value="1"/>
</dbReference>
<comment type="subcellular location">
    <subcellularLocation>
        <location evidence="1">Membrane</location>
        <topology evidence="1">Multi-pass membrane protein</topology>
    </subcellularLocation>
</comment>
<dbReference type="OrthoDB" id="6339427at2759"/>
<evidence type="ECO:0000313" key="10">
    <source>
        <dbReference type="EMBL" id="TRX95834.1"/>
    </source>
</evidence>
<feature type="transmembrane region" description="Helical" evidence="8">
    <location>
        <begin position="181"/>
        <end position="198"/>
    </location>
</feature>
<dbReference type="Proteomes" id="UP000319160">
    <property type="component" value="Unassembled WGS sequence"/>
</dbReference>
<dbReference type="InterPro" id="IPR020846">
    <property type="entry name" value="MFS_dom"/>
</dbReference>
<dbReference type="GO" id="GO:0016020">
    <property type="term" value="C:membrane"/>
    <property type="evidence" value="ECO:0007669"/>
    <property type="project" value="UniProtKB-SubCell"/>
</dbReference>
<dbReference type="EMBL" id="VFLP01000014">
    <property type="protein sequence ID" value="TRX95834.1"/>
    <property type="molecule type" value="Genomic_DNA"/>
</dbReference>
<keyword evidence="11" id="KW-1185">Reference proteome</keyword>
<gene>
    <name evidence="10" type="ORF">FHL15_003388</name>
</gene>
<organism evidence="10 11">
    <name type="scientific">Xylaria flabelliformis</name>
    <dbReference type="NCBI Taxonomy" id="2512241"/>
    <lineage>
        <taxon>Eukaryota</taxon>
        <taxon>Fungi</taxon>
        <taxon>Dikarya</taxon>
        <taxon>Ascomycota</taxon>
        <taxon>Pezizomycotina</taxon>
        <taxon>Sordariomycetes</taxon>
        <taxon>Xylariomycetidae</taxon>
        <taxon>Xylariales</taxon>
        <taxon>Xylariaceae</taxon>
        <taxon>Xylaria</taxon>
    </lineage>
</organism>
<feature type="transmembrane region" description="Helical" evidence="8">
    <location>
        <begin position="146"/>
        <end position="169"/>
    </location>
</feature>